<dbReference type="PANTHER" id="PTHR13710">
    <property type="entry name" value="DNA HELICASE RECQ FAMILY MEMBER"/>
    <property type="match status" value="1"/>
</dbReference>
<dbReference type="Proteomes" id="UP000521943">
    <property type="component" value="Unassembled WGS sequence"/>
</dbReference>
<dbReference type="PANTHER" id="PTHR13710:SF105">
    <property type="entry name" value="ATP-DEPENDENT DNA HELICASE Q1"/>
    <property type="match status" value="1"/>
</dbReference>
<name>A0A8H6HG19_9AGAR</name>
<comment type="catalytic activity">
    <reaction evidence="6">
        <text>Couples ATP hydrolysis with the unwinding of duplex DNA by translocating in the 3'-5' direction.</text>
        <dbReference type="EC" id="5.6.2.4"/>
    </reaction>
</comment>
<accession>A0A8H6HG19</accession>
<protein>
    <recommendedName>
        <fullName evidence="7">DNA 3'-5' helicase</fullName>
        <ecNumber evidence="7">5.6.2.4</ecNumber>
    </recommendedName>
</protein>
<dbReference type="GO" id="GO:0005694">
    <property type="term" value="C:chromosome"/>
    <property type="evidence" value="ECO:0007669"/>
    <property type="project" value="TreeGrafter"/>
</dbReference>
<keyword evidence="11" id="KW-1185">Reference proteome</keyword>
<evidence type="ECO:0000256" key="4">
    <source>
        <dbReference type="ARBA" id="ARBA00023125"/>
    </source>
</evidence>
<dbReference type="EMBL" id="JACGCI010000110">
    <property type="protein sequence ID" value="KAF6745111.1"/>
    <property type="molecule type" value="Genomic_DNA"/>
</dbReference>
<dbReference type="GO" id="GO:0043138">
    <property type="term" value="F:3'-5' DNA helicase activity"/>
    <property type="evidence" value="ECO:0007669"/>
    <property type="project" value="UniProtKB-EC"/>
</dbReference>
<keyword evidence="2" id="KW-0547">Nucleotide-binding</keyword>
<organism evidence="10 11">
    <name type="scientific">Ephemerocybe angulata</name>
    <dbReference type="NCBI Taxonomy" id="980116"/>
    <lineage>
        <taxon>Eukaryota</taxon>
        <taxon>Fungi</taxon>
        <taxon>Dikarya</taxon>
        <taxon>Basidiomycota</taxon>
        <taxon>Agaricomycotina</taxon>
        <taxon>Agaricomycetes</taxon>
        <taxon>Agaricomycetidae</taxon>
        <taxon>Agaricales</taxon>
        <taxon>Agaricineae</taxon>
        <taxon>Psathyrellaceae</taxon>
        <taxon>Ephemerocybe</taxon>
    </lineage>
</organism>
<dbReference type="SUPFAM" id="SSF52540">
    <property type="entry name" value="P-loop containing nucleoside triphosphate hydrolases"/>
    <property type="match status" value="1"/>
</dbReference>
<dbReference type="GO" id="GO:0005524">
    <property type="term" value="F:ATP binding"/>
    <property type="evidence" value="ECO:0007669"/>
    <property type="project" value="UniProtKB-KW"/>
</dbReference>
<proteinExistence type="inferred from homology"/>
<comment type="similarity">
    <text evidence="1">Belongs to the helicase family. RecQ subfamily.</text>
</comment>
<dbReference type="GO" id="GO:0009378">
    <property type="term" value="F:four-way junction helicase activity"/>
    <property type="evidence" value="ECO:0007669"/>
    <property type="project" value="TreeGrafter"/>
</dbReference>
<feature type="domain" description="Helicase ATP-binding" evidence="8">
    <location>
        <begin position="36"/>
        <end position="231"/>
    </location>
</feature>
<evidence type="ECO:0000256" key="2">
    <source>
        <dbReference type="ARBA" id="ARBA00022741"/>
    </source>
</evidence>
<dbReference type="OrthoDB" id="3260945at2759"/>
<keyword evidence="4" id="KW-0238">DNA-binding</keyword>
<evidence type="ECO:0000259" key="8">
    <source>
        <dbReference type="PROSITE" id="PS51192"/>
    </source>
</evidence>
<dbReference type="SMART" id="SM00487">
    <property type="entry name" value="DEXDc"/>
    <property type="match status" value="1"/>
</dbReference>
<dbReference type="GO" id="GO:0000724">
    <property type="term" value="P:double-strand break repair via homologous recombination"/>
    <property type="evidence" value="ECO:0007669"/>
    <property type="project" value="TreeGrafter"/>
</dbReference>
<dbReference type="EC" id="5.6.2.4" evidence="7"/>
<dbReference type="GO" id="GO:0003677">
    <property type="term" value="F:DNA binding"/>
    <property type="evidence" value="ECO:0007669"/>
    <property type="project" value="UniProtKB-KW"/>
</dbReference>
<keyword evidence="3" id="KW-0067">ATP-binding</keyword>
<dbReference type="InterPro" id="IPR027417">
    <property type="entry name" value="P-loop_NTPase"/>
</dbReference>
<dbReference type="InterPro" id="IPR011545">
    <property type="entry name" value="DEAD/DEAH_box_helicase_dom"/>
</dbReference>
<keyword evidence="5" id="KW-0413">Isomerase</keyword>
<evidence type="ECO:0000256" key="1">
    <source>
        <dbReference type="ARBA" id="ARBA00005446"/>
    </source>
</evidence>
<dbReference type="AlphaFoldDB" id="A0A8H6HG19"/>
<dbReference type="InterPro" id="IPR014001">
    <property type="entry name" value="Helicase_ATP-bd"/>
</dbReference>
<keyword evidence="10" id="KW-0378">Hydrolase</keyword>
<feature type="domain" description="Helicase C-terminal" evidence="9">
    <location>
        <begin position="259"/>
        <end position="437"/>
    </location>
</feature>
<reference evidence="10 11" key="1">
    <citation type="submission" date="2020-07" db="EMBL/GenBank/DDBJ databases">
        <title>Comparative genomics of pyrophilous fungi reveals a link between fire events and developmental genes.</title>
        <authorList>
            <consortium name="DOE Joint Genome Institute"/>
            <person name="Steindorff A.S."/>
            <person name="Carver A."/>
            <person name="Calhoun S."/>
            <person name="Stillman K."/>
            <person name="Liu H."/>
            <person name="Lipzen A."/>
            <person name="Pangilinan J."/>
            <person name="Labutti K."/>
            <person name="Bruns T.D."/>
            <person name="Grigoriev I.V."/>
        </authorList>
    </citation>
    <scope>NUCLEOTIDE SEQUENCE [LARGE SCALE GENOMIC DNA]</scope>
    <source>
        <strain evidence="10 11">CBS 144469</strain>
    </source>
</reference>
<dbReference type="GO" id="GO:0005737">
    <property type="term" value="C:cytoplasm"/>
    <property type="evidence" value="ECO:0007669"/>
    <property type="project" value="TreeGrafter"/>
</dbReference>
<dbReference type="Pfam" id="PF00270">
    <property type="entry name" value="DEAD"/>
    <property type="match status" value="1"/>
</dbReference>
<comment type="caution">
    <text evidence="10">The sequence shown here is derived from an EMBL/GenBank/DDBJ whole genome shotgun (WGS) entry which is preliminary data.</text>
</comment>
<evidence type="ECO:0000256" key="3">
    <source>
        <dbReference type="ARBA" id="ARBA00022840"/>
    </source>
</evidence>
<evidence type="ECO:0000256" key="5">
    <source>
        <dbReference type="ARBA" id="ARBA00023235"/>
    </source>
</evidence>
<gene>
    <name evidence="10" type="ORF">DFP72DRAFT_824812</name>
</gene>
<keyword evidence="10" id="KW-0347">Helicase</keyword>
<dbReference type="InterPro" id="IPR001650">
    <property type="entry name" value="Helicase_C-like"/>
</dbReference>
<dbReference type="SMART" id="SM00490">
    <property type="entry name" value="HELICc"/>
    <property type="match status" value="1"/>
</dbReference>
<evidence type="ECO:0000259" key="9">
    <source>
        <dbReference type="PROSITE" id="PS51194"/>
    </source>
</evidence>
<evidence type="ECO:0000313" key="11">
    <source>
        <dbReference type="Proteomes" id="UP000521943"/>
    </source>
</evidence>
<dbReference type="Gene3D" id="3.40.50.300">
    <property type="entry name" value="P-loop containing nucleotide triphosphate hydrolases"/>
    <property type="match status" value="2"/>
</dbReference>
<evidence type="ECO:0000256" key="7">
    <source>
        <dbReference type="ARBA" id="ARBA00034808"/>
    </source>
</evidence>
<sequence>MFTWTSNAGKTTITEILRAVIPQWPTGPHEFQVDACANLLDKKPTVLLASTASGKTATFFCPLLVLQHLLKHPRPEIPSESIPAKPVVLVVTPLVELGNNHAKEMAAFNNMKAISINAETIESARQEGRNLYAEVRACEWSMVFLSAERLTSKDVAVILKDPTFRANVVMLGIDEGHVLIPWSLSFRAAYKQISQLRRRLPDHCTLAVVTATLTAGGLKALCDELDLREGGYKVIRRSVQRANVRTVVRELSRGIGSLSFPDIAWIFKNNIKAVVFCATLDLVWRVGVYGWEHFPLAEQLDRVRLWSSITSPSYNKKTLELFADDSRPTTIVATIAFSMGMNLPNITYSINLGLPETLEALVQQNGRAGRDHSTTAVGITYVPPTTIASFQHEINTLADEDSDPAAVHRKLAQFTKTKVGTKPATSGKIDPNLRSLILAHLLGVCLEGVKNEVLSCPSIDPPGTCSGALNRRVLCSSCGEETGIPAETVELPTTAPISSTPSAPNVALPVPTTTTTKATKPPPTPTSLPAKLSRKIVANLKLWLADFALKQWNAKPSAESLFSTKAAMDEALKDWKYLGEDGQALFELLTKLIAEYVQRIEAANEVKKKRAAATRLRAKGVYLPTL</sequence>
<evidence type="ECO:0000256" key="6">
    <source>
        <dbReference type="ARBA" id="ARBA00034617"/>
    </source>
</evidence>
<dbReference type="PROSITE" id="PS51192">
    <property type="entry name" value="HELICASE_ATP_BIND_1"/>
    <property type="match status" value="1"/>
</dbReference>
<dbReference type="PROSITE" id="PS51194">
    <property type="entry name" value="HELICASE_CTER"/>
    <property type="match status" value="1"/>
</dbReference>
<dbReference type="Pfam" id="PF00271">
    <property type="entry name" value="Helicase_C"/>
    <property type="match status" value="1"/>
</dbReference>
<evidence type="ECO:0000313" key="10">
    <source>
        <dbReference type="EMBL" id="KAF6745111.1"/>
    </source>
</evidence>